<proteinExistence type="predicted"/>
<feature type="chain" id="PRO_5043710287" description="Cuticle protein" evidence="1">
    <location>
        <begin position="22"/>
        <end position="229"/>
    </location>
</feature>
<feature type="non-terminal residue" evidence="2">
    <location>
        <position position="1"/>
    </location>
</feature>
<evidence type="ECO:0000313" key="2">
    <source>
        <dbReference type="EMBL" id="KAK8749475.1"/>
    </source>
</evidence>
<name>A0AAW0XY67_CHEQU</name>
<accession>A0AAW0XY67</accession>
<evidence type="ECO:0000313" key="3">
    <source>
        <dbReference type="Proteomes" id="UP001445076"/>
    </source>
</evidence>
<feature type="signal peptide" evidence="1">
    <location>
        <begin position="1"/>
        <end position="21"/>
    </location>
</feature>
<evidence type="ECO:0000256" key="1">
    <source>
        <dbReference type="SAM" id="SignalP"/>
    </source>
</evidence>
<evidence type="ECO:0008006" key="4">
    <source>
        <dbReference type="Google" id="ProtNLM"/>
    </source>
</evidence>
<comment type="caution">
    <text evidence="2">The sequence shown here is derived from an EMBL/GenBank/DDBJ whole genome shotgun (WGS) entry which is preliminary data.</text>
</comment>
<dbReference type="AlphaFoldDB" id="A0AAW0XY67"/>
<protein>
    <recommendedName>
        <fullName evidence="4">Cuticle protein</fullName>
    </recommendedName>
</protein>
<keyword evidence="3" id="KW-1185">Reference proteome</keyword>
<dbReference type="EMBL" id="JARKIK010000009">
    <property type="protein sequence ID" value="KAK8749475.1"/>
    <property type="molecule type" value="Genomic_DNA"/>
</dbReference>
<dbReference type="Proteomes" id="UP001445076">
    <property type="component" value="Unassembled WGS sequence"/>
</dbReference>
<reference evidence="2 3" key="1">
    <citation type="journal article" date="2024" name="BMC Genomics">
        <title>Genome assembly of redclaw crayfish (Cherax quadricarinatus) provides insights into its immune adaptation and hypoxia tolerance.</title>
        <authorList>
            <person name="Liu Z."/>
            <person name="Zheng J."/>
            <person name="Li H."/>
            <person name="Fang K."/>
            <person name="Wang S."/>
            <person name="He J."/>
            <person name="Zhou D."/>
            <person name="Weng S."/>
            <person name="Chi M."/>
            <person name="Gu Z."/>
            <person name="He J."/>
            <person name="Li F."/>
            <person name="Wang M."/>
        </authorList>
    </citation>
    <scope>NUCLEOTIDE SEQUENCE [LARGE SCALE GENOMIC DNA]</scope>
    <source>
        <strain evidence="2">ZL_2023a</strain>
    </source>
</reference>
<gene>
    <name evidence="2" type="ORF">OTU49_015380</name>
</gene>
<keyword evidence="1" id="KW-0732">Signal</keyword>
<organism evidence="2 3">
    <name type="scientific">Cherax quadricarinatus</name>
    <name type="common">Australian red claw crayfish</name>
    <dbReference type="NCBI Taxonomy" id="27406"/>
    <lineage>
        <taxon>Eukaryota</taxon>
        <taxon>Metazoa</taxon>
        <taxon>Ecdysozoa</taxon>
        <taxon>Arthropoda</taxon>
        <taxon>Crustacea</taxon>
        <taxon>Multicrustacea</taxon>
        <taxon>Malacostraca</taxon>
        <taxon>Eumalacostraca</taxon>
        <taxon>Eucarida</taxon>
        <taxon>Decapoda</taxon>
        <taxon>Pleocyemata</taxon>
        <taxon>Astacidea</taxon>
        <taxon>Parastacoidea</taxon>
        <taxon>Parastacidae</taxon>
        <taxon>Cherax</taxon>
    </lineage>
</organism>
<sequence length="229" mass="24594">IIPAAGMKVLVILVAAACCSAQLVLPYAAPWVLPSAKVEGDAKPIALPYSFALSSGYPFFSPYSSFFPNPLAYAVPADATLKPTEFPYVFEKVAAKTAVEKTRRRRDVSVPLPQVYALPSVAKTTVETKQFETVDAATPADTKKIELTTKEREITVPTLKYVQPVVNLKPVTYSAASPALPYALPYALPHASLPYAALPYAALPNAPLTYAAPYAAYSLGNIPVVKFKE</sequence>